<evidence type="ECO:0000256" key="5">
    <source>
        <dbReference type="SAM" id="Phobius"/>
    </source>
</evidence>
<dbReference type="Gene3D" id="3.90.640.10">
    <property type="entry name" value="Actin, Chain A, domain 4"/>
    <property type="match status" value="1"/>
</dbReference>
<feature type="compositionally biased region" description="Pro residues" evidence="4">
    <location>
        <begin position="375"/>
        <end position="384"/>
    </location>
</feature>
<evidence type="ECO:0000256" key="3">
    <source>
        <dbReference type="ARBA" id="ARBA00023186"/>
    </source>
</evidence>
<feature type="compositionally biased region" description="Polar residues" evidence="4">
    <location>
        <begin position="459"/>
        <end position="476"/>
    </location>
</feature>
<keyword evidence="5" id="KW-0472">Membrane</keyword>
<keyword evidence="1" id="KW-0547">Nucleotide-binding</keyword>
<dbReference type="InterPro" id="IPR013126">
    <property type="entry name" value="Hsp_70_fam"/>
</dbReference>
<feature type="compositionally biased region" description="Polar residues" evidence="4">
    <location>
        <begin position="393"/>
        <end position="411"/>
    </location>
</feature>
<dbReference type="EMBL" id="CP097160">
    <property type="protein sequence ID" value="UQN15687.1"/>
    <property type="molecule type" value="Genomic_DNA"/>
</dbReference>
<accession>A0ABY4N057</accession>
<evidence type="ECO:0000256" key="1">
    <source>
        <dbReference type="ARBA" id="ARBA00022741"/>
    </source>
</evidence>
<dbReference type="Gene3D" id="3.30.420.40">
    <property type="match status" value="2"/>
</dbReference>
<sequence length="743" mass="78820">MAWRLAIDFGTSNTAAAIHTNGNVRPVALSDVSISMPSAIVLTPNGYRVGDEAINAQLRHPDGFERTPKTLIGRSEVVLAGKIVDPEEIAREIYSYVRAASLRRQNNEPPAEVWLTHPVAWAPSQIETLRSAAVAAGFAPESIRTVNEPIAAAAHYARNHQAAPGSRVAVFDFGGGTLDIAVLERAPLEPQGYRVLAYGGDPVLGGRSFDARLLDWTLDTLSNRGSEELAKRLHQPKTMAELRAQTSLSRAVTAAKTELSTRPDADIAVSLGDEDAVVTITRQEYETLIADDLDRAGKLLKEVFDTVSGPGAEVMYLTGGSSRTPAISEMIRERTGIRIATLDDPKLVVAEGALYVAPLGSTRPAQAPGTVPPTGHFPPAPAAPVGPTGPQGQRPNDTAAQPSVAPQTSSMPRQQQGNQQQPPTQQYNTQQYNSTQQYGAPPQQQQQSNSGAQGYGQNTSSAPTRSFGSLDSQSTGRGPGGDRQDSGSSAPSYGAYSSSNNSGSGYGGGYTPTAQAAYGSGPDSNSGGQPKKKRRGLLISIIAVIAVIVIGGGIWGGIALFSNQNEQPAEEALSPEVPSGEIECWDGSTVSGQENCAELTGTQGLEWVVKVDGASCTDADLGVKSTIDCTWYDRSNTHLYVMEFDSYEQALEYGQTSYDTDTDWKVGDEVAGTQFEGEYTDAGGGYSHYYVYEDQPYGVFIALGNDDSGNHDNLSDIQGRFTPKPLADVAYAVATTDRTSSSN</sequence>
<evidence type="ECO:0000256" key="2">
    <source>
        <dbReference type="ARBA" id="ARBA00022840"/>
    </source>
</evidence>
<dbReference type="PANTHER" id="PTHR42749:SF1">
    <property type="entry name" value="CELL SHAPE-DETERMINING PROTEIN MREB"/>
    <property type="match status" value="1"/>
</dbReference>
<dbReference type="PANTHER" id="PTHR42749">
    <property type="entry name" value="CELL SHAPE-DETERMINING PROTEIN MREB"/>
    <property type="match status" value="1"/>
</dbReference>
<keyword evidence="5" id="KW-0812">Transmembrane</keyword>
<evidence type="ECO:0000313" key="6">
    <source>
        <dbReference type="EMBL" id="UQN15687.1"/>
    </source>
</evidence>
<keyword evidence="2" id="KW-0067">ATP-binding</keyword>
<dbReference type="InterPro" id="IPR043129">
    <property type="entry name" value="ATPase_NBD"/>
</dbReference>
<proteinExistence type="predicted"/>
<keyword evidence="3" id="KW-0143">Chaperone</keyword>
<name>A0ABY4N057_9MICO</name>
<feature type="compositionally biased region" description="Low complexity" evidence="4">
    <location>
        <begin position="486"/>
        <end position="501"/>
    </location>
</feature>
<reference evidence="6" key="1">
    <citation type="submission" date="2022-05" db="EMBL/GenBank/DDBJ databases">
        <title>Complete genome sequence of toluene-degrading Gulosibacter sediminis strain ACHW.36C.</title>
        <authorList>
            <person name="Wai A.C."/>
            <person name="Lai G.K."/>
            <person name="Griffin S.D."/>
            <person name="Leung F.C."/>
        </authorList>
    </citation>
    <scope>NUCLEOTIDE SEQUENCE [LARGE SCALE GENOMIC DNA]</scope>
    <source>
        <strain evidence="6">ACHW.36C</strain>
    </source>
</reference>
<dbReference type="Pfam" id="PF00012">
    <property type="entry name" value="HSP70"/>
    <property type="match status" value="1"/>
</dbReference>
<keyword evidence="5" id="KW-1133">Transmembrane helix</keyword>
<feature type="compositionally biased region" description="Low complexity" evidence="4">
    <location>
        <begin position="412"/>
        <end position="458"/>
    </location>
</feature>
<protein>
    <submittedName>
        <fullName evidence="6">Hsp70 family protein</fullName>
    </submittedName>
</protein>
<organism evidence="6">
    <name type="scientific">Gulosibacter sediminis</name>
    <dbReference type="NCBI Taxonomy" id="1729695"/>
    <lineage>
        <taxon>Bacteria</taxon>
        <taxon>Bacillati</taxon>
        <taxon>Actinomycetota</taxon>
        <taxon>Actinomycetes</taxon>
        <taxon>Micrococcales</taxon>
        <taxon>Microbacteriaceae</taxon>
        <taxon>Gulosibacter</taxon>
    </lineage>
</organism>
<feature type="transmembrane region" description="Helical" evidence="5">
    <location>
        <begin position="537"/>
        <end position="561"/>
    </location>
</feature>
<gene>
    <name evidence="6" type="ORF">M3M28_04335</name>
</gene>
<feature type="region of interest" description="Disordered" evidence="4">
    <location>
        <begin position="360"/>
        <end position="501"/>
    </location>
</feature>
<dbReference type="SUPFAM" id="SSF53067">
    <property type="entry name" value="Actin-like ATPase domain"/>
    <property type="match status" value="2"/>
</dbReference>
<evidence type="ECO:0000256" key="4">
    <source>
        <dbReference type="SAM" id="MobiDB-lite"/>
    </source>
</evidence>